<dbReference type="GeneID" id="40746402"/>
<reference evidence="3 4" key="1">
    <citation type="journal article" date="2014" name="BMC Genomics">
        <title>Genome sequencing of four Aureobasidium pullulans varieties: biotechnological potential, stress tolerance, and description of new species.</title>
        <authorList>
            <person name="Gostin Ar C."/>
            <person name="Ohm R.A."/>
            <person name="Kogej T."/>
            <person name="Sonjak S."/>
            <person name="Turk M."/>
            <person name="Zajc J."/>
            <person name="Zalar P."/>
            <person name="Grube M."/>
            <person name="Sun H."/>
            <person name="Han J."/>
            <person name="Sharma A."/>
            <person name="Chiniquy J."/>
            <person name="Ngan C.Y."/>
            <person name="Lipzen A."/>
            <person name="Barry K."/>
            <person name="Grigoriev I.V."/>
            <person name="Gunde-Cimerman N."/>
        </authorList>
    </citation>
    <scope>NUCLEOTIDE SEQUENCE [LARGE SCALE GENOMIC DNA]</scope>
    <source>
        <strain evidence="3 4">EXF-150</strain>
    </source>
</reference>
<feature type="transmembrane region" description="Helical" evidence="2">
    <location>
        <begin position="98"/>
        <end position="121"/>
    </location>
</feature>
<name>A0A074X6I1_AURPU</name>
<dbReference type="AlphaFoldDB" id="A0A074X6I1"/>
<evidence type="ECO:0000256" key="2">
    <source>
        <dbReference type="SAM" id="Phobius"/>
    </source>
</evidence>
<proteinExistence type="predicted"/>
<feature type="region of interest" description="Disordered" evidence="1">
    <location>
        <begin position="172"/>
        <end position="201"/>
    </location>
</feature>
<dbReference type="EMBL" id="KL584993">
    <property type="protein sequence ID" value="KEQ81100.1"/>
    <property type="molecule type" value="Genomic_DNA"/>
</dbReference>
<protein>
    <submittedName>
        <fullName evidence="3">Uncharacterized protein</fullName>
    </submittedName>
</protein>
<organism evidence="3 4">
    <name type="scientific">Aureobasidium pullulans EXF-150</name>
    <dbReference type="NCBI Taxonomy" id="1043002"/>
    <lineage>
        <taxon>Eukaryota</taxon>
        <taxon>Fungi</taxon>
        <taxon>Dikarya</taxon>
        <taxon>Ascomycota</taxon>
        <taxon>Pezizomycotina</taxon>
        <taxon>Dothideomycetes</taxon>
        <taxon>Dothideomycetidae</taxon>
        <taxon>Dothideales</taxon>
        <taxon>Saccotheciaceae</taxon>
        <taxon>Aureobasidium</taxon>
    </lineage>
</organism>
<evidence type="ECO:0000256" key="1">
    <source>
        <dbReference type="SAM" id="MobiDB-lite"/>
    </source>
</evidence>
<dbReference type="RefSeq" id="XP_029757287.1">
    <property type="nucleotide sequence ID" value="XM_029904096.1"/>
</dbReference>
<gene>
    <name evidence="3" type="ORF">M438DRAFT_338200</name>
</gene>
<feature type="transmembrane region" description="Helical" evidence="2">
    <location>
        <begin position="21"/>
        <end position="43"/>
    </location>
</feature>
<evidence type="ECO:0000313" key="3">
    <source>
        <dbReference type="EMBL" id="KEQ81100.1"/>
    </source>
</evidence>
<sequence>MLSTRKHTERWQRLTNGYGKYWYFKSFVRWVSLITAAVNLIVFGAVWRDYAQYYYGENAQIGMWAFAIACPLFSAIVHAFAIVSLFRMRKSSNFNPGLLLAGDIMAVLFLAVDLVFTGPRLYFETSSWTPERIISICWGLSVAGGALHVIPFFTGIWETHVYRGMRREQKTGASGKNLDLDDDVQEKHATQTTSKELEAATPRNAVAHSDGVFRVELPDGRIFELPEGCKVELPADHRVELPEHPRGVFLCELEAPTFRTKA</sequence>
<keyword evidence="2" id="KW-0472">Membrane</keyword>
<evidence type="ECO:0000313" key="4">
    <source>
        <dbReference type="Proteomes" id="UP000030706"/>
    </source>
</evidence>
<keyword evidence="2" id="KW-0812">Transmembrane</keyword>
<dbReference type="OrthoDB" id="5340195at2759"/>
<keyword evidence="4" id="KW-1185">Reference proteome</keyword>
<feature type="transmembrane region" description="Helical" evidence="2">
    <location>
        <begin position="133"/>
        <end position="157"/>
    </location>
</feature>
<feature type="transmembrane region" description="Helical" evidence="2">
    <location>
        <begin position="63"/>
        <end position="86"/>
    </location>
</feature>
<accession>A0A074X6I1</accession>
<dbReference type="Proteomes" id="UP000030706">
    <property type="component" value="Unassembled WGS sequence"/>
</dbReference>
<keyword evidence="2" id="KW-1133">Transmembrane helix</keyword>
<dbReference type="HOGENOM" id="CLU_888478_0_0_1"/>